<keyword evidence="1" id="KW-0472">Membrane</keyword>
<feature type="transmembrane region" description="Helical" evidence="1">
    <location>
        <begin position="161"/>
        <end position="181"/>
    </location>
</feature>
<keyword evidence="3" id="KW-1185">Reference proteome</keyword>
<evidence type="ECO:0000313" key="3">
    <source>
        <dbReference type="Proteomes" id="UP000326500"/>
    </source>
</evidence>
<organism evidence="2 3">
    <name type="scientific">Methanoculleus thermophilus</name>
    <dbReference type="NCBI Taxonomy" id="2200"/>
    <lineage>
        <taxon>Archaea</taxon>
        <taxon>Methanobacteriati</taxon>
        <taxon>Methanobacteriota</taxon>
        <taxon>Stenosarchaea group</taxon>
        <taxon>Methanomicrobia</taxon>
        <taxon>Methanomicrobiales</taxon>
        <taxon>Methanomicrobiaceae</taxon>
        <taxon>Methanoculleus</taxon>
    </lineage>
</organism>
<evidence type="ECO:0000313" key="2">
    <source>
        <dbReference type="EMBL" id="SDK01825.1"/>
    </source>
</evidence>
<evidence type="ECO:0000256" key="1">
    <source>
        <dbReference type="SAM" id="Phobius"/>
    </source>
</evidence>
<dbReference type="Proteomes" id="UP000326500">
    <property type="component" value="Unassembled WGS sequence"/>
</dbReference>
<keyword evidence="1" id="KW-1133">Transmembrane helix</keyword>
<keyword evidence="1" id="KW-0812">Transmembrane</keyword>
<protein>
    <submittedName>
        <fullName evidence="2">Uncharacterized protein</fullName>
    </submittedName>
</protein>
<name>A0A1G8YI16_9EURY</name>
<dbReference type="RefSeq" id="WP_150468697.1">
    <property type="nucleotide sequence ID" value="NZ_BCNX01000003.1"/>
</dbReference>
<gene>
    <name evidence="2" type="ORF">SAMN04488571_1034</name>
</gene>
<sequence length="184" mass="19962">MKPHGMSGRPPGAQFYLLLALSALLLIPCFASAATPPPLPDHVISVSDDTLSRSEDLEISAVWDRDVSLYRPPESLYLQIYSASSGSLIAGYTIPEDKHAASEENIRYFRGLIPSSELPADRLTLVVTDPVSGADARMLVNVTETGPDFPDVHMQRSADTLFALVAVFLLILLSTVLGLLIRRS</sequence>
<dbReference type="AlphaFoldDB" id="A0A1G8YI16"/>
<dbReference type="OrthoDB" id="107433at2157"/>
<proteinExistence type="predicted"/>
<dbReference type="EMBL" id="FNFT01000003">
    <property type="protein sequence ID" value="SDK01825.1"/>
    <property type="molecule type" value="Genomic_DNA"/>
</dbReference>
<reference evidence="2 3" key="1">
    <citation type="submission" date="2016-10" db="EMBL/GenBank/DDBJ databases">
        <authorList>
            <person name="Varghese N."/>
            <person name="Submissions S."/>
        </authorList>
    </citation>
    <scope>NUCLEOTIDE SEQUENCE [LARGE SCALE GENOMIC DNA]</scope>
    <source>
        <strain evidence="2 3">DSM 2373</strain>
    </source>
</reference>
<dbReference type="STRING" id="2200.GCA_001571405_00293"/>
<accession>A0A1G8YI16</accession>